<dbReference type="PANTHER" id="PTHR43711:SF1">
    <property type="entry name" value="HISTIDINE KINASE 1"/>
    <property type="match status" value="1"/>
</dbReference>
<feature type="domain" description="PAC" evidence="9">
    <location>
        <begin position="303"/>
        <end position="356"/>
    </location>
</feature>
<dbReference type="EnsemblBacteria" id="ACZ19952">
    <property type="protein sequence ID" value="ACZ19952"/>
    <property type="gene ID" value="Taci_1738"/>
</dbReference>
<dbReference type="InterPro" id="IPR004358">
    <property type="entry name" value="Sig_transdc_His_kin-like_C"/>
</dbReference>
<keyword evidence="7" id="KW-0472">Membrane</keyword>
<dbReference type="PRINTS" id="PR00344">
    <property type="entry name" value="BCTRLSENSOR"/>
</dbReference>
<evidence type="ECO:0000256" key="3">
    <source>
        <dbReference type="ARBA" id="ARBA00022553"/>
    </source>
</evidence>
<dbReference type="SMART" id="SM00388">
    <property type="entry name" value="HisKA"/>
    <property type="match status" value="1"/>
</dbReference>
<evidence type="ECO:0000259" key="8">
    <source>
        <dbReference type="PROSITE" id="PS50109"/>
    </source>
</evidence>
<dbReference type="OrthoDB" id="9803190at2"/>
<dbReference type="GO" id="GO:0000155">
    <property type="term" value="F:phosphorelay sensor kinase activity"/>
    <property type="evidence" value="ECO:0007669"/>
    <property type="project" value="InterPro"/>
</dbReference>
<dbReference type="InterPro" id="IPR036097">
    <property type="entry name" value="HisK_dim/P_sf"/>
</dbReference>
<dbReference type="eggNOG" id="COG2202">
    <property type="taxonomic scope" value="Bacteria"/>
</dbReference>
<dbReference type="InterPro" id="IPR000700">
    <property type="entry name" value="PAS-assoc_C"/>
</dbReference>
<protein>
    <recommendedName>
        <fullName evidence="2">histidine kinase</fullName>
        <ecNumber evidence="2">2.7.13.3</ecNumber>
    </recommendedName>
</protein>
<dbReference type="HOGENOM" id="CLU_408778_0_0_0"/>
<dbReference type="InterPro" id="IPR035965">
    <property type="entry name" value="PAS-like_dom_sf"/>
</dbReference>
<dbReference type="SMART" id="SM00091">
    <property type="entry name" value="PAS"/>
    <property type="match status" value="1"/>
</dbReference>
<evidence type="ECO:0000313" key="10">
    <source>
        <dbReference type="EMBL" id="ACZ19952.1"/>
    </source>
</evidence>
<dbReference type="Pfam" id="PF02518">
    <property type="entry name" value="HATPase_c"/>
    <property type="match status" value="1"/>
</dbReference>
<dbReference type="STRING" id="525903.Taci_1738"/>
<dbReference type="Pfam" id="PF00512">
    <property type="entry name" value="HisKA"/>
    <property type="match status" value="1"/>
</dbReference>
<comment type="catalytic activity">
    <reaction evidence="1">
        <text>ATP + protein L-histidine = ADP + protein N-phospho-L-histidine.</text>
        <dbReference type="EC" id="2.7.13.3"/>
    </reaction>
</comment>
<dbReference type="EC" id="2.7.13.3" evidence="2"/>
<dbReference type="PROSITE" id="PS50109">
    <property type="entry name" value="HIS_KIN"/>
    <property type="match status" value="1"/>
</dbReference>
<sequence>MPLRDRSVRPFVWKVLLAMGIYLLGALGFSLWAYKQQERQLMEQVDQRLMVGASALQGMLAPDFHDRATGPDSISLEEEMEARRRFNEFAASGGFKYVYTVIERGGGYYFAAPTVTEEEARERERWYFYPYEDIPKEFVRALKDRRPAFMSYTDEWGTFRSVALPQRSQGGTWYLACADYDISYIRGLLVREAVRSFLEGIFFLLLLVPALWVIRELLLEIKRDLARAEESEERLRLAVESTGLALWDVNFVTGNWTVNGQYREIFGYGLEGGEDWLDTVHPEDRERVQLAWEDHLAGLTDRYEAEFRKRSAFGDYLWVSDHGRVYSRDSRGGPLRAVGTLKDVTSRKMVEEMLRSAKEQAQAESQARSRLMSRVSHEIRTPLNSIMGYLDLLKERGPSLNLPQDASEWLDTIQRSGYHLLSVVEEIMDMSTIEAGKLKVREDRFNLRDLVSEVEHLMSLGAQRKGLDLRVRYLKSVPDQVTTDRGKVKQVLINLLGNAIKFTDEGTVTMEIWVESVRDMGARSHATVCFRVRDSGPGVDPSIRRSLFQPFEKHGSRGGAGLGLAISHSFAEALGGSLELEEVESGASFVLKVPVTVEEPLSVTSDLVVEEPSLTEEEKRSLVDAISSGDRETTHRSIQGVSHQATRDMLLELFRNYDYGAMIDLAGEGDRNG</sequence>
<keyword evidence="7" id="KW-0812">Transmembrane</keyword>
<reference evidence="10 11" key="1">
    <citation type="journal article" date="2009" name="Stand. Genomic Sci.">
        <title>Complete genome sequence of Thermanaerovibrio acidaminovorans type strain (Su883).</title>
        <authorList>
            <person name="Chovatia M."/>
            <person name="Sikorski J."/>
            <person name="Schroder M."/>
            <person name="Lapidus A."/>
            <person name="Nolan M."/>
            <person name="Tice H."/>
            <person name="Glavina Del Rio T."/>
            <person name="Copeland A."/>
            <person name="Cheng J.F."/>
            <person name="Lucas S."/>
            <person name="Chen F."/>
            <person name="Bruce D."/>
            <person name="Goodwin L."/>
            <person name="Pitluck S."/>
            <person name="Ivanova N."/>
            <person name="Mavromatis K."/>
            <person name="Ovchinnikova G."/>
            <person name="Pati A."/>
            <person name="Chen A."/>
            <person name="Palaniappan K."/>
            <person name="Land M."/>
            <person name="Hauser L."/>
            <person name="Chang Y.J."/>
            <person name="Jeffries C.D."/>
            <person name="Chain P."/>
            <person name="Saunders E."/>
            <person name="Detter J.C."/>
            <person name="Brettin T."/>
            <person name="Rohde M."/>
            <person name="Goker M."/>
            <person name="Spring S."/>
            <person name="Bristow J."/>
            <person name="Markowitz V."/>
            <person name="Hugenholtz P."/>
            <person name="Kyrpides N.C."/>
            <person name="Klenk H.P."/>
            <person name="Eisen J.A."/>
        </authorList>
    </citation>
    <scope>NUCLEOTIDE SEQUENCE [LARGE SCALE GENOMIC DNA]</scope>
    <source>
        <strain evidence="11">ATCC 49978 / DSM 6589 / Su883</strain>
    </source>
</reference>
<evidence type="ECO:0000256" key="2">
    <source>
        <dbReference type="ARBA" id="ARBA00012438"/>
    </source>
</evidence>
<evidence type="ECO:0000259" key="9">
    <source>
        <dbReference type="PROSITE" id="PS50113"/>
    </source>
</evidence>
<name>D1B7G1_THEAS</name>
<evidence type="ECO:0000256" key="7">
    <source>
        <dbReference type="SAM" id="Phobius"/>
    </source>
</evidence>
<dbReference type="CDD" id="cd00130">
    <property type="entry name" value="PAS"/>
    <property type="match status" value="1"/>
</dbReference>
<dbReference type="SUPFAM" id="SSF55874">
    <property type="entry name" value="ATPase domain of HSP90 chaperone/DNA topoisomerase II/histidine kinase"/>
    <property type="match status" value="1"/>
</dbReference>
<dbReference type="PANTHER" id="PTHR43711">
    <property type="entry name" value="TWO-COMPONENT HISTIDINE KINASE"/>
    <property type="match status" value="1"/>
</dbReference>
<dbReference type="Gene3D" id="1.10.287.130">
    <property type="match status" value="1"/>
</dbReference>
<dbReference type="InterPro" id="IPR005467">
    <property type="entry name" value="His_kinase_dom"/>
</dbReference>
<evidence type="ECO:0000256" key="1">
    <source>
        <dbReference type="ARBA" id="ARBA00000085"/>
    </source>
</evidence>
<evidence type="ECO:0000313" key="11">
    <source>
        <dbReference type="Proteomes" id="UP000002030"/>
    </source>
</evidence>
<dbReference type="Gene3D" id="3.30.450.20">
    <property type="entry name" value="PAS domain"/>
    <property type="match status" value="1"/>
</dbReference>
<evidence type="ECO:0000256" key="4">
    <source>
        <dbReference type="ARBA" id="ARBA00022679"/>
    </source>
</evidence>
<dbReference type="InterPro" id="IPR050736">
    <property type="entry name" value="Sensor_HK_Regulatory"/>
</dbReference>
<dbReference type="eggNOG" id="COG2205">
    <property type="taxonomic scope" value="Bacteria"/>
</dbReference>
<dbReference type="Proteomes" id="UP000002030">
    <property type="component" value="Chromosome"/>
</dbReference>
<dbReference type="InterPro" id="IPR003594">
    <property type="entry name" value="HATPase_dom"/>
</dbReference>
<dbReference type="EMBL" id="CP001818">
    <property type="protein sequence ID" value="ACZ19952.1"/>
    <property type="molecule type" value="Genomic_DNA"/>
</dbReference>
<dbReference type="AlphaFoldDB" id="D1B7G1"/>
<dbReference type="InterPro" id="IPR003661">
    <property type="entry name" value="HisK_dim/P_dom"/>
</dbReference>
<dbReference type="InterPro" id="IPR036890">
    <property type="entry name" value="HATPase_C_sf"/>
</dbReference>
<organism evidence="10 11">
    <name type="scientific">Thermanaerovibrio acidaminovorans (strain ATCC 49978 / DSM 6589 / Su883)</name>
    <name type="common">Selenomonas acidaminovorans</name>
    <dbReference type="NCBI Taxonomy" id="525903"/>
    <lineage>
        <taxon>Bacteria</taxon>
        <taxon>Thermotogati</taxon>
        <taxon>Synergistota</taxon>
        <taxon>Synergistia</taxon>
        <taxon>Synergistales</taxon>
        <taxon>Synergistaceae</taxon>
        <taxon>Thermanaerovibrio</taxon>
    </lineage>
</organism>
<dbReference type="SUPFAM" id="SSF47384">
    <property type="entry name" value="Homodimeric domain of signal transducing histidine kinase"/>
    <property type="match status" value="1"/>
</dbReference>
<proteinExistence type="predicted"/>
<keyword evidence="7" id="KW-1133">Transmembrane helix</keyword>
<keyword evidence="4" id="KW-0808">Transferase</keyword>
<dbReference type="PROSITE" id="PS50113">
    <property type="entry name" value="PAC"/>
    <property type="match status" value="1"/>
</dbReference>
<feature type="domain" description="Histidine kinase" evidence="8">
    <location>
        <begin position="374"/>
        <end position="597"/>
    </location>
</feature>
<dbReference type="SMART" id="SM00387">
    <property type="entry name" value="HATPase_c"/>
    <property type="match status" value="1"/>
</dbReference>
<dbReference type="Pfam" id="PF08447">
    <property type="entry name" value="PAS_3"/>
    <property type="match status" value="1"/>
</dbReference>
<dbReference type="CDD" id="cd00082">
    <property type="entry name" value="HisKA"/>
    <property type="match status" value="1"/>
</dbReference>
<dbReference type="NCBIfam" id="TIGR00229">
    <property type="entry name" value="sensory_box"/>
    <property type="match status" value="1"/>
</dbReference>
<keyword evidence="5 10" id="KW-0418">Kinase</keyword>
<gene>
    <name evidence="10" type="ordered locus">Taci_1738</name>
</gene>
<dbReference type="Gene3D" id="3.30.565.10">
    <property type="entry name" value="Histidine kinase-like ATPase, C-terminal domain"/>
    <property type="match status" value="1"/>
</dbReference>
<dbReference type="InterPro" id="IPR013655">
    <property type="entry name" value="PAS_fold_3"/>
</dbReference>
<dbReference type="SUPFAM" id="SSF55785">
    <property type="entry name" value="PYP-like sensor domain (PAS domain)"/>
    <property type="match status" value="1"/>
</dbReference>
<keyword evidence="11" id="KW-1185">Reference proteome</keyword>
<evidence type="ECO:0000256" key="5">
    <source>
        <dbReference type="ARBA" id="ARBA00022777"/>
    </source>
</evidence>
<accession>D1B7G1</accession>
<keyword evidence="6" id="KW-0902">Two-component regulatory system</keyword>
<feature type="transmembrane region" description="Helical" evidence="7">
    <location>
        <begin position="196"/>
        <end position="214"/>
    </location>
</feature>
<evidence type="ECO:0000256" key="6">
    <source>
        <dbReference type="ARBA" id="ARBA00023012"/>
    </source>
</evidence>
<dbReference type="InterPro" id="IPR000014">
    <property type="entry name" value="PAS"/>
</dbReference>
<feature type="transmembrane region" description="Helical" evidence="7">
    <location>
        <begin position="12"/>
        <end position="34"/>
    </location>
</feature>
<keyword evidence="3" id="KW-0597">Phosphoprotein</keyword>
<dbReference type="KEGG" id="tai:Taci_1738"/>